<feature type="transmembrane region" description="Helical" evidence="1">
    <location>
        <begin position="74"/>
        <end position="100"/>
    </location>
</feature>
<dbReference type="RefSeq" id="WP_122899234.1">
    <property type="nucleotide sequence ID" value="NZ_RHIB01000002.1"/>
</dbReference>
<feature type="domain" description="DUF1468" evidence="2">
    <location>
        <begin position="7"/>
        <end position="138"/>
    </location>
</feature>
<evidence type="ECO:0000313" key="4">
    <source>
        <dbReference type="Proteomes" id="UP000278746"/>
    </source>
</evidence>
<keyword evidence="1" id="KW-0472">Membrane</keyword>
<dbReference type="InterPro" id="IPR009936">
    <property type="entry name" value="DUF1468"/>
</dbReference>
<organism evidence="3 4">
    <name type="scientific">Alteribacter keqinensis</name>
    <dbReference type="NCBI Taxonomy" id="2483800"/>
    <lineage>
        <taxon>Bacteria</taxon>
        <taxon>Bacillati</taxon>
        <taxon>Bacillota</taxon>
        <taxon>Bacilli</taxon>
        <taxon>Bacillales</taxon>
        <taxon>Bacillaceae</taxon>
        <taxon>Alteribacter</taxon>
    </lineage>
</organism>
<reference evidence="3 4" key="1">
    <citation type="submission" date="2018-10" db="EMBL/GenBank/DDBJ databases">
        <title>Bacillus Keqinensis sp. nov., a moderately halophilic bacterium isolated from a saline-alkaline lake.</title>
        <authorList>
            <person name="Wang H."/>
        </authorList>
    </citation>
    <scope>NUCLEOTIDE SEQUENCE [LARGE SCALE GENOMIC DNA]</scope>
    <source>
        <strain evidence="3 4">KQ-3</strain>
    </source>
</reference>
<name>A0A3M7TPS0_9BACI</name>
<comment type="caution">
    <text evidence="3">The sequence shown here is derived from an EMBL/GenBank/DDBJ whole genome shotgun (WGS) entry which is preliminary data.</text>
</comment>
<feature type="transmembrane region" description="Helical" evidence="1">
    <location>
        <begin position="106"/>
        <end position="129"/>
    </location>
</feature>
<dbReference type="EMBL" id="RHIB01000002">
    <property type="protein sequence ID" value="RNA67636.1"/>
    <property type="molecule type" value="Genomic_DNA"/>
</dbReference>
<keyword evidence="4" id="KW-1185">Reference proteome</keyword>
<proteinExistence type="predicted"/>
<evidence type="ECO:0000313" key="3">
    <source>
        <dbReference type="EMBL" id="RNA67636.1"/>
    </source>
</evidence>
<dbReference type="Proteomes" id="UP000278746">
    <property type="component" value="Unassembled WGS sequence"/>
</dbReference>
<dbReference type="Pfam" id="PF07331">
    <property type="entry name" value="TctB"/>
    <property type="match status" value="1"/>
</dbReference>
<evidence type="ECO:0000259" key="2">
    <source>
        <dbReference type="Pfam" id="PF07331"/>
    </source>
</evidence>
<dbReference type="AlphaFoldDB" id="A0A3M7TPS0"/>
<accession>A0A3M7TPS0</accession>
<dbReference type="OrthoDB" id="3034626at2"/>
<protein>
    <submittedName>
        <fullName evidence="3">Tripartite tricarboxylate transporter TctB family protein</fullName>
    </submittedName>
</protein>
<feature type="transmembrane region" description="Helical" evidence="1">
    <location>
        <begin position="7"/>
        <end position="24"/>
    </location>
</feature>
<evidence type="ECO:0000256" key="1">
    <source>
        <dbReference type="SAM" id="Phobius"/>
    </source>
</evidence>
<gene>
    <name evidence="3" type="ORF">EBO34_13005</name>
</gene>
<sequence length="143" mass="16232">MRNTDRMVAVVFIVIGAVFFYQTLSFPEGAQMYPRFIIGIMVGLALLLLIQTFIKKPDTSYKKLFGHIHWKRFIGVLVFSFLYLILINQIGFFVTTVVYLVGTMVFLRATVKTIAIAVPSFVLVLYLIFSEFLNVPLPSGILV</sequence>
<keyword evidence="1" id="KW-0812">Transmembrane</keyword>
<keyword evidence="1" id="KW-1133">Transmembrane helix</keyword>
<feature type="transmembrane region" description="Helical" evidence="1">
    <location>
        <begin position="36"/>
        <end position="54"/>
    </location>
</feature>